<name>A0A0A8YXW0_ARUDO</name>
<proteinExistence type="predicted"/>
<reference evidence="1" key="2">
    <citation type="journal article" date="2015" name="Data Brief">
        <title>Shoot transcriptome of the giant reed, Arundo donax.</title>
        <authorList>
            <person name="Barrero R.A."/>
            <person name="Guerrero F.D."/>
            <person name="Moolhuijzen P."/>
            <person name="Goolsby J.A."/>
            <person name="Tidwell J."/>
            <person name="Bellgard S.E."/>
            <person name="Bellgard M.I."/>
        </authorList>
    </citation>
    <scope>NUCLEOTIDE SEQUENCE</scope>
    <source>
        <tissue evidence="1">Shoot tissue taken approximately 20 cm above the soil surface</tissue>
    </source>
</reference>
<dbReference type="AlphaFoldDB" id="A0A0A8YXW0"/>
<reference evidence="1" key="1">
    <citation type="submission" date="2014-09" db="EMBL/GenBank/DDBJ databases">
        <authorList>
            <person name="Magalhaes I.L.F."/>
            <person name="Oliveira U."/>
            <person name="Santos F.R."/>
            <person name="Vidigal T.H.D.A."/>
            <person name="Brescovit A.D."/>
            <person name="Santos A.J."/>
        </authorList>
    </citation>
    <scope>NUCLEOTIDE SEQUENCE</scope>
    <source>
        <tissue evidence="1">Shoot tissue taken approximately 20 cm above the soil surface</tissue>
    </source>
</reference>
<sequence length="53" mass="6200">MKVKDQFLGLSLFNLNNGTQIRFREDRCLGNAPLKDQYPLLYYIVQKQHVSVS</sequence>
<dbReference type="EMBL" id="GBRH01267647">
    <property type="protein sequence ID" value="JAD30248.1"/>
    <property type="molecule type" value="Transcribed_RNA"/>
</dbReference>
<organism evidence="1">
    <name type="scientific">Arundo donax</name>
    <name type="common">Giant reed</name>
    <name type="synonym">Donax arundinaceus</name>
    <dbReference type="NCBI Taxonomy" id="35708"/>
    <lineage>
        <taxon>Eukaryota</taxon>
        <taxon>Viridiplantae</taxon>
        <taxon>Streptophyta</taxon>
        <taxon>Embryophyta</taxon>
        <taxon>Tracheophyta</taxon>
        <taxon>Spermatophyta</taxon>
        <taxon>Magnoliopsida</taxon>
        <taxon>Liliopsida</taxon>
        <taxon>Poales</taxon>
        <taxon>Poaceae</taxon>
        <taxon>PACMAD clade</taxon>
        <taxon>Arundinoideae</taxon>
        <taxon>Arundineae</taxon>
        <taxon>Arundo</taxon>
    </lineage>
</organism>
<evidence type="ECO:0000313" key="1">
    <source>
        <dbReference type="EMBL" id="JAD30248.1"/>
    </source>
</evidence>
<accession>A0A0A8YXW0</accession>
<protein>
    <submittedName>
        <fullName evidence="1">Uncharacterized protein</fullName>
    </submittedName>
</protein>